<dbReference type="EMBL" id="JBDFQZ010000004">
    <property type="protein sequence ID" value="KAK9732639.1"/>
    <property type="molecule type" value="Genomic_DNA"/>
</dbReference>
<feature type="region of interest" description="Disordered" evidence="1">
    <location>
        <begin position="137"/>
        <end position="194"/>
    </location>
</feature>
<comment type="caution">
    <text evidence="2">The sequence shown here is derived from an EMBL/GenBank/DDBJ whole genome shotgun (WGS) entry which is preliminary data.</text>
</comment>
<evidence type="ECO:0000256" key="1">
    <source>
        <dbReference type="SAM" id="MobiDB-lite"/>
    </source>
</evidence>
<proteinExistence type="predicted"/>
<keyword evidence="3" id="KW-1185">Reference proteome</keyword>
<name>A0AAW1LE75_SAPOF</name>
<dbReference type="AlphaFoldDB" id="A0AAW1LE75"/>
<gene>
    <name evidence="2" type="ORF">RND81_04G012300</name>
</gene>
<feature type="compositionally biased region" description="Polar residues" evidence="1">
    <location>
        <begin position="169"/>
        <end position="179"/>
    </location>
</feature>
<dbReference type="PANTHER" id="PTHR33437">
    <property type="entry name" value="OS06G0361200 PROTEIN"/>
    <property type="match status" value="1"/>
</dbReference>
<protein>
    <recommendedName>
        <fullName evidence="4">Retrotransposon gag protein</fullName>
    </recommendedName>
</protein>
<feature type="compositionally biased region" description="Basic residues" evidence="1">
    <location>
        <begin position="158"/>
        <end position="168"/>
    </location>
</feature>
<evidence type="ECO:0000313" key="2">
    <source>
        <dbReference type="EMBL" id="KAK9732639.1"/>
    </source>
</evidence>
<accession>A0AAW1LE75</accession>
<evidence type="ECO:0008006" key="4">
    <source>
        <dbReference type="Google" id="ProtNLM"/>
    </source>
</evidence>
<feature type="compositionally biased region" description="Polar residues" evidence="1">
    <location>
        <begin position="143"/>
        <end position="157"/>
    </location>
</feature>
<reference evidence="2" key="1">
    <citation type="submission" date="2024-03" db="EMBL/GenBank/DDBJ databases">
        <title>WGS assembly of Saponaria officinalis var. Norfolk2.</title>
        <authorList>
            <person name="Jenkins J."/>
            <person name="Shu S."/>
            <person name="Grimwood J."/>
            <person name="Barry K."/>
            <person name="Goodstein D."/>
            <person name="Schmutz J."/>
            <person name="Leebens-Mack J."/>
            <person name="Osbourn A."/>
        </authorList>
    </citation>
    <scope>NUCLEOTIDE SEQUENCE [LARGE SCALE GENOMIC DNA]</scope>
    <source>
        <strain evidence="2">JIC</strain>
    </source>
</reference>
<dbReference type="Proteomes" id="UP001443914">
    <property type="component" value="Unassembled WGS sequence"/>
</dbReference>
<organism evidence="2 3">
    <name type="scientific">Saponaria officinalis</name>
    <name type="common">Common soapwort</name>
    <name type="synonym">Lychnis saponaria</name>
    <dbReference type="NCBI Taxonomy" id="3572"/>
    <lineage>
        <taxon>Eukaryota</taxon>
        <taxon>Viridiplantae</taxon>
        <taxon>Streptophyta</taxon>
        <taxon>Embryophyta</taxon>
        <taxon>Tracheophyta</taxon>
        <taxon>Spermatophyta</taxon>
        <taxon>Magnoliopsida</taxon>
        <taxon>eudicotyledons</taxon>
        <taxon>Gunneridae</taxon>
        <taxon>Pentapetalae</taxon>
        <taxon>Caryophyllales</taxon>
        <taxon>Caryophyllaceae</taxon>
        <taxon>Caryophylleae</taxon>
        <taxon>Saponaria</taxon>
    </lineage>
</organism>
<sequence>MLDDLLEKKVIEFPESKRPNEAGRTADPKYCRYHRVVSHPLEKCITLKEKIMQLAKDGKILLDLDDAAESNCIVAQAIAENVSSNPSTPKKERVCMIQFGTFEPVVVRIVEELPSMMSLSSQIDENDEEGWTLVTRRRRRKSTSNVSQSLLRQPTKNTMRKSSSKKNQRNTVVAKSKTSLEPMRPKPRQVVMLE</sequence>
<evidence type="ECO:0000313" key="3">
    <source>
        <dbReference type="Proteomes" id="UP001443914"/>
    </source>
</evidence>
<dbReference type="PANTHER" id="PTHR33437:SF2">
    <property type="entry name" value="OS06G0361200 PROTEIN"/>
    <property type="match status" value="1"/>
</dbReference>